<reference evidence="2 3" key="1">
    <citation type="submission" date="2007-10" db="EMBL/GenBank/DDBJ databases">
        <title>Complete sequence of Caldivirga maquilingensis IC-167.</title>
        <authorList>
            <consortium name="US DOE Joint Genome Institute"/>
            <person name="Copeland A."/>
            <person name="Lucas S."/>
            <person name="Lapidus A."/>
            <person name="Barry K."/>
            <person name="Glavina del Rio T."/>
            <person name="Dalin E."/>
            <person name="Tice H."/>
            <person name="Pitluck S."/>
            <person name="Saunders E."/>
            <person name="Brettin T."/>
            <person name="Bruce D."/>
            <person name="Detter J.C."/>
            <person name="Han C."/>
            <person name="Schmutz J."/>
            <person name="Larimer F."/>
            <person name="Land M."/>
            <person name="Hauser L."/>
            <person name="Kyrpides N."/>
            <person name="Ivanova N."/>
            <person name="Biddle J.F."/>
            <person name="Zhang Z."/>
            <person name="Fitz-Gibbon S.T."/>
            <person name="Lowe T.M."/>
            <person name="Saltikov C."/>
            <person name="House C.H."/>
            <person name="Richardson P."/>
        </authorList>
    </citation>
    <scope>NUCLEOTIDE SEQUENCE [LARGE SCALE GENOMIC DNA]</scope>
    <source>
        <strain evidence="3">ATCC 700844 / DSM 13496 / JCM 10307 / IC-167</strain>
    </source>
</reference>
<dbReference type="InterPro" id="IPR004305">
    <property type="entry name" value="Thiaminase-2/PQQC"/>
</dbReference>
<organism evidence="2 3">
    <name type="scientific">Caldivirga maquilingensis (strain ATCC 700844 / DSM 13496 / JCM 10307 / IC-167)</name>
    <dbReference type="NCBI Taxonomy" id="397948"/>
    <lineage>
        <taxon>Archaea</taxon>
        <taxon>Thermoproteota</taxon>
        <taxon>Thermoprotei</taxon>
        <taxon>Thermoproteales</taxon>
        <taxon>Thermoproteaceae</taxon>
        <taxon>Caldivirga</taxon>
    </lineage>
</organism>
<keyword evidence="3" id="KW-1185">Reference proteome</keyword>
<dbReference type="InterPro" id="IPR027574">
    <property type="entry name" value="Thiaminase_II"/>
</dbReference>
<dbReference type="Gene3D" id="1.20.910.10">
    <property type="entry name" value="Heme oxygenase-like"/>
    <property type="match status" value="1"/>
</dbReference>
<dbReference type="SUPFAM" id="SSF48613">
    <property type="entry name" value="Heme oxygenase-like"/>
    <property type="match status" value="1"/>
</dbReference>
<name>A8MBY2_CALMQ</name>
<accession>A8MBY2</accession>
<gene>
    <name evidence="2" type="ordered locus">Cmaq_0480</name>
</gene>
<feature type="domain" description="Thiaminase-2/PQQC" evidence="1">
    <location>
        <begin position="9"/>
        <end position="210"/>
    </location>
</feature>
<dbReference type="STRING" id="397948.Cmaq_0480"/>
<dbReference type="GeneID" id="5709673"/>
<evidence type="ECO:0000313" key="2">
    <source>
        <dbReference type="EMBL" id="ABW01325.1"/>
    </source>
</evidence>
<dbReference type="GO" id="GO:0006772">
    <property type="term" value="P:thiamine metabolic process"/>
    <property type="evidence" value="ECO:0007669"/>
    <property type="project" value="InterPro"/>
</dbReference>
<dbReference type="GO" id="GO:0050334">
    <property type="term" value="F:thiaminase activity"/>
    <property type="evidence" value="ECO:0007669"/>
    <property type="project" value="InterPro"/>
</dbReference>
<dbReference type="eggNOG" id="arCOG01128">
    <property type="taxonomic scope" value="Archaea"/>
</dbReference>
<dbReference type="RefSeq" id="WP_012185545.1">
    <property type="nucleotide sequence ID" value="NC_009954.1"/>
</dbReference>
<dbReference type="CDD" id="cd19365">
    <property type="entry name" value="TenA_C-like"/>
    <property type="match status" value="1"/>
</dbReference>
<dbReference type="Pfam" id="PF03070">
    <property type="entry name" value="TENA_THI-4"/>
    <property type="match status" value="1"/>
</dbReference>
<dbReference type="Proteomes" id="UP000001137">
    <property type="component" value="Chromosome"/>
</dbReference>
<dbReference type="OrthoDB" id="85443at2157"/>
<dbReference type="HOGENOM" id="CLU_077537_3_2_2"/>
<dbReference type="PANTHER" id="PTHR43198:SF2">
    <property type="entry name" value="SI:CH1073-67J19.1-RELATED"/>
    <property type="match status" value="1"/>
</dbReference>
<proteinExistence type="predicted"/>
<sequence>MTKLSEVLWSSIRDVYDAIIKHPFIRGLADGSLSEDMFKYYIIQDHMYLGEYIKALSIIAAKAPRIEEAQLFLRHSIGAIEVERRLHEHYMRIWNLNPAEYVMSPTNRAYTSFLITEAYSKPYYEAIAAVLPCYWIYEKVGVELSKHEVSNENYRLWVSTYSGEEYRASVREVLSIVDSMNVTESQLNDMIKAFRLASIYEYMFWDSAYRMEKWPINPNP</sequence>
<dbReference type="PANTHER" id="PTHR43198">
    <property type="entry name" value="BIFUNCTIONAL TH2 PROTEIN"/>
    <property type="match status" value="1"/>
</dbReference>
<dbReference type="AlphaFoldDB" id="A8MBY2"/>
<dbReference type="InterPro" id="IPR016084">
    <property type="entry name" value="Haem_Oase-like_multi-hlx"/>
</dbReference>
<protein>
    <submittedName>
        <fullName evidence="2">Transcriptional activator, TenA family</fullName>
    </submittedName>
</protein>
<dbReference type="KEGG" id="cma:Cmaq_0480"/>
<evidence type="ECO:0000313" key="3">
    <source>
        <dbReference type="Proteomes" id="UP000001137"/>
    </source>
</evidence>
<dbReference type="EMBL" id="CP000852">
    <property type="protein sequence ID" value="ABW01325.1"/>
    <property type="molecule type" value="Genomic_DNA"/>
</dbReference>
<dbReference type="GO" id="GO:0005829">
    <property type="term" value="C:cytosol"/>
    <property type="evidence" value="ECO:0007669"/>
    <property type="project" value="TreeGrafter"/>
</dbReference>
<evidence type="ECO:0000259" key="1">
    <source>
        <dbReference type="Pfam" id="PF03070"/>
    </source>
</evidence>
<dbReference type="InterPro" id="IPR050967">
    <property type="entry name" value="Thiamine_Salvage_TenA"/>
</dbReference>
<dbReference type="NCBIfam" id="TIGR04306">
    <property type="entry name" value="salvage_TenA"/>
    <property type="match status" value="1"/>
</dbReference>